<feature type="region of interest" description="Disordered" evidence="1">
    <location>
        <begin position="31"/>
        <end position="50"/>
    </location>
</feature>
<evidence type="ECO:0000313" key="3">
    <source>
        <dbReference type="Proteomes" id="UP000427281"/>
    </source>
</evidence>
<evidence type="ECO:0000256" key="1">
    <source>
        <dbReference type="SAM" id="MobiDB-lite"/>
    </source>
</evidence>
<sequence>MNYARKLGIAVTPRMSKSDVSKAIDAVERKNPKVKRKREHINRNQAEKAQAEYEKECGPELLAAEEQWLSFAESTRFMLAIYNRGKNTIVEVLEVNDAYIDGEKTKKLKLCVSGPKVVKDRYIGDYLEWEREFELPIENLLFHDPLHADFHSEDNAAYQRLVEKGLKKAKKL</sequence>
<dbReference type="RefSeq" id="WP_155366259.1">
    <property type="nucleotide sequence ID" value="NZ_CP043930.1"/>
</dbReference>
<proteinExistence type="predicted"/>
<gene>
    <name evidence="2" type="ORF">F1728_24285</name>
</gene>
<keyword evidence="3" id="KW-1185">Reference proteome</keyword>
<dbReference type="AlphaFoldDB" id="A0A6I6AKN0"/>
<evidence type="ECO:0000313" key="2">
    <source>
        <dbReference type="EMBL" id="QGQ25610.1"/>
    </source>
</evidence>
<name>A0A6I6AKN0_9PLAN</name>
<organism evidence="2 3">
    <name type="scientific">Gimesia benthica</name>
    <dbReference type="NCBI Taxonomy" id="2608982"/>
    <lineage>
        <taxon>Bacteria</taxon>
        <taxon>Pseudomonadati</taxon>
        <taxon>Planctomycetota</taxon>
        <taxon>Planctomycetia</taxon>
        <taxon>Planctomycetales</taxon>
        <taxon>Planctomycetaceae</taxon>
        <taxon>Gimesia</taxon>
    </lineage>
</organism>
<dbReference type="Proteomes" id="UP000427281">
    <property type="component" value="Chromosome"/>
</dbReference>
<protein>
    <submittedName>
        <fullName evidence="2">Uncharacterized protein</fullName>
    </submittedName>
</protein>
<accession>A0A6I6AKN0</accession>
<dbReference type="KEGG" id="gim:F1728_24285"/>
<feature type="compositionally biased region" description="Basic and acidic residues" evidence="1">
    <location>
        <begin position="41"/>
        <end position="50"/>
    </location>
</feature>
<reference evidence="2 3" key="1">
    <citation type="submission" date="2019-09" db="EMBL/GenBank/DDBJ databases">
        <title>Gimesia benthica sp. nov., a novel bacterium isolated from deep-sea water of the Northwest Indian Ocean.</title>
        <authorList>
            <person name="Dai X."/>
        </authorList>
    </citation>
    <scope>NUCLEOTIDE SEQUENCE [LARGE SCALE GENOMIC DNA]</scope>
    <source>
        <strain evidence="2 3">E7</strain>
    </source>
</reference>
<dbReference type="EMBL" id="CP043930">
    <property type="protein sequence ID" value="QGQ25610.1"/>
    <property type="molecule type" value="Genomic_DNA"/>
</dbReference>